<dbReference type="Proteomes" id="UP001610563">
    <property type="component" value="Unassembled WGS sequence"/>
</dbReference>
<name>A0ABR4G318_9EURO</name>
<dbReference type="Gene3D" id="1.10.510.10">
    <property type="entry name" value="Transferase(Phosphotransferase) domain 1"/>
    <property type="match status" value="1"/>
</dbReference>
<comment type="caution">
    <text evidence="1">The sequence shown here is derived from an EMBL/GenBank/DDBJ whole genome shotgun (WGS) entry which is preliminary data.</text>
</comment>
<evidence type="ECO:0000313" key="1">
    <source>
        <dbReference type="EMBL" id="KAL2793418.1"/>
    </source>
</evidence>
<dbReference type="EMBL" id="JBFTWV010000058">
    <property type="protein sequence ID" value="KAL2793418.1"/>
    <property type="molecule type" value="Genomic_DNA"/>
</dbReference>
<evidence type="ECO:0000313" key="2">
    <source>
        <dbReference type="Proteomes" id="UP001610563"/>
    </source>
</evidence>
<sequence>MITPPILFSQMREMATNNPPERWQEMADTIYKIDEAAEESPGPNLQEWLHDVYFGKPLSPELSREIIEKLGQIIARLLCFEPSARASAREVLQVP</sequence>
<accession>A0ABR4G318</accession>
<proteinExistence type="predicted"/>
<organism evidence="1 2">
    <name type="scientific">Aspergillus keveii</name>
    <dbReference type="NCBI Taxonomy" id="714993"/>
    <lineage>
        <taxon>Eukaryota</taxon>
        <taxon>Fungi</taxon>
        <taxon>Dikarya</taxon>
        <taxon>Ascomycota</taxon>
        <taxon>Pezizomycotina</taxon>
        <taxon>Eurotiomycetes</taxon>
        <taxon>Eurotiomycetidae</taxon>
        <taxon>Eurotiales</taxon>
        <taxon>Aspergillaceae</taxon>
        <taxon>Aspergillus</taxon>
        <taxon>Aspergillus subgen. Nidulantes</taxon>
    </lineage>
</organism>
<gene>
    <name evidence="1" type="ORF">BJX66DRAFT_306132</name>
</gene>
<dbReference type="SUPFAM" id="SSF56112">
    <property type="entry name" value="Protein kinase-like (PK-like)"/>
    <property type="match status" value="1"/>
</dbReference>
<protein>
    <recommendedName>
        <fullName evidence="3">Protein kinase domain-containing protein</fullName>
    </recommendedName>
</protein>
<evidence type="ECO:0008006" key="3">
    <source>
        <dbReference type="Google" id="ProtNLM"/>
    </source>
</evidence>
<keyword evidence="2" id="KW-1185">Reference proteome</keyword>
<reference evidence="1 2" key="1">
    <citation type="submission" date="2024-07" db="EMBL/GenBank/DDBJ databases">
        <title>Section-level genome sequencing and comparative genomics of Aspergillus sections Usti and Cavernicolus.</title>
        <authorList>
            <consortium name="Lawrence Berkeley National Laboratory"/>
            <person name="Nybo J.L."/>
            <person name="Vesth T.C."/>
            <person name="Theobald S."/>
            <person name="Frisvad J.C."/>
            <person name="Larsen T.O."/>
            <person name="Kjaerboelling I."/>
            <person name="Rothschild-Mancinelli K."/>
            <person name="Lyhne E.K."/>
            <person name="Kogle M.E."/>
            <person name="Barry K."/>
            <person name="Clum A."/>
            <person name="Na H."/>
            <person name="Ledsgaard L."/>
            <person name="Lin J."/>
            <person name="Lipzen A."/>
            <person name="Kuo A."/>
            <person name="Riley R."/>
            <person name="Mondo S."/>
            <person name="Labutti K."/>
            <person name="Haridas S."/>
            <person name="Pangalinan J."/>
            <person name="Salamov A.A."/>
            <person name="Simmons B.A."/>
            <person name="Magnuson J.K."/>
            <person name="Chen J."/>
            <person name="Drula E."/>
            <person name="Henrissat B."/>
            <person name="Wiebenga A."/>
            <person name="Lubbers R.J."/>
            <person name="Gomes A.C."/>
            <person name="Makela M.R."/>
            <person name="Stajich J."/>
            <person name="Grigoriev I.V."/>
            <person name="Mortensen U.H."/>
            <person name="De Vries R.P."/>
            <person name="Baker S.E."/>
            <person name="Andersen M.R."/>
        </authorList>
    </citation>
    <scope>NUCLEOTIDE SEQUENCE [LARGE SCALE GENOMIC DNA]</scope>
    <source>
        <strain evidence="1 2">CBS 209.92</strain>
    </source>
</reference>
<dbReference type="InterPro" id="IPR011009">
    <property type="entry name" value="Kinase-like_dom_sf"/>
</dbReference>